<name>A0ABS2SSQ0_9BACI</name>
<dbReference type="Proteomes" id="UP001179280">
    <property type="component" value="Unassembled WGS sequence"/>
</dbReference>
<feature type="repeat" description="TPR" evidence="1">
    <location>
        <begin position="18"/>
        <end position="51"/>
    </location>
</feature>
<dbReference type="SUPFAM" id="SSF116965">
    <property type="entry name" value="Hypothetical protein MPN330"/>
    <property type="match status" value="1"/>
</dbReference>
<keyword evidence="3" id="KW-1185">Reference proteome</keyword>
<comment type="caution">
    <text evidence="2">The sequence shown here is derived from an EMBL/GenBank/DDBJ whole genome shotgun (WGS) entry which is preliminary data.</text>
</comment>
<dbReference type="InterPro" id="IPR011990">
    <property type="entry name" value="TPR-like_helical_dom_sf"/>
</dbReference>
<gene>
    <name evidence="2" type="ORF">JOC54_001809</name>
</gene>
<keyword evidence="1" id="KW-0802">TPR repeat</keyword>
<sequence>MSDNINQNNKVILFPGLVKRLVEEGMTELKEKNAEKALHLFKDAVSYEPNHPQARFGNVLSLIELNRQGEAVDLTKALLNEGIGDYYEILQVHVSLLVQLSRYEEVVYLLETVLSENRLPSKDAETFYELLHFSRQMSDSKAYNQNLLDQDHKQETILELRAGLQATNEPAKWKALQTVKELNVHGLLKEVRNLVQDEYVNPLMRTFGLRLLKEWHDEEQLTFNRGDDTLTLVPTSLEEPGERQLDREIRQALENQLEQDDPTLLQMAKQLHHTYLLMTYPFLPDSMNAKAWACAFHLVAAEQLGLDSDEANMVSCYGCERFEVLAASDEIEALEQDILLESQENNQWFHT</sequence>
<evidence type="ECO:0000313" key="3">
    <source>
        <dbReference type="Proteomes" id="UP001179280"/>
    </source>
</evidence>
<proteinExistence type="predicted"/>
<accession>A0ABS2SSQ0</accession>
<organism evidence="2 3">
    <name type="scientific">Shouchella xiaoxiensis</name>
    <dbReference type="NCBI Taxonomy" id="766895"/>
    <lineage>
        <taxon>Bacteria</taxon>
        <taxon>Bacillati</taxon>
        <taxon>Bacillota</taxon>
        <taxon>Bacilli</taxon>
        <taxon>Bacillales</taxon>
        <taxon>Bacillaceae</taxon>
        <taxon>Shouchella</taxon>
    </lineage>
</organism>
<dbReference type="RefSeq" id="WP_204465755.1">
    <property type="nucleotide sequence ID" value="NZ_JAFBCV010000004.1"/>
</dbReference>
<dbReference type="EMBL" id="JAFBCV010000004">
    <property type="protein sequence ID" value="MBM7838553.1"/>
    <property type="molecule type" value="Genomic_DNA"/>
</dbReference>
<dbReference type="PROSITE" id="PS50005">
    <property type="entry name" value="TPR"/>
    <property type="match status" value="1"/>
</dbReference>
<protein>
    <submittedName>
        <fullName evidence="2">Tetratricopeptide (TPR) repeat protein</fullName>
    </submittedName>
</protein>
<dbReference type="InterPro" id="IPR019734">
    <property type="entry name" value="TPR_rpt"/>
</dbReference>
<dbReference type="SUPFAM" id="SSF48452">
    <property type="entry name" value="TPR-like"/>
    <property type="match status" value="1"/>
</dbReference>
<dbReference type="Gene3D" id="1.25.40.10">
    <property type="entry name" value="Tetratricopeptide repeat domain"/>
    <property type="match status" value="1"/>
</dbReference>
<evidence type="ECO:0000313" key="2">
    <source>
        <dbReference type="EMBL" id="MBM7838553.1"/>
    </source>
</evidence>
<reference evidence="2" key="1">
    <citation type="submission" date="2021-01" db="EMBL/GenBank/DDBJ databases">
        <title>Genomic Encyclopedia of Type Strains, Phase IV (KMG-IV): sequencing the most valuable type-strain genomes for metagenomic binning, comparative biology and taxonomic classification.</title>
        <authorList>
            <person name="Goeker M."/>
        </authorList>
    </citation>
    <scope>NUCLEOTIDE SEQUENCE</scope>
    <source>
        <strain evidence="2">DSM 21943</strain>
    </source>
</reference>
<evidence type="ECO:0000256" key="1">
    <source>
        <dbReference type="PROSITE-ProRule" id="PRU00339"/>
    </source>
</evidence>